<protein>
    <submittedName>
        <fullName evidence="2">Uncharacterized protein</fullName>
    </submittedName>
</protein>
<reference evidence="3" key="1">
    <citation type="journal article" date="2019" name="Int. J. Syst. Evol. Microbiol.">
        <title>The Global Catalogue of Microorganisms (GCM) 10K type strain sequencing project: providing services to taxonomists for standard genome sequencing and annotation.</title>
        <authorList>
            <consortium name="The Broad Institute Genomics Platform"/>
            <consortium name="The Broad Institute Genome Sequencing Center for Infectious Disease"/>
            <person name="Wu L."/>
            <person name="Ma J."/>
        </authorList>
    </citation>
    <scope>NUCLEOTIDE SEQUENCE [LARGE SCALE GENOMIC DNA]</scope>
    <source>
        <strain evidence="3">CCUG 60023</strain>
    </source>
</reference>
<evidence type="ECO:0000313" key="3">
    <source>
        <dbReference type="Proteomes" id="UP001597101"/>
    </source>
</evidence>
<feature type="chain" id="PRO_5045418584" evidence="1">
    <location>
        <begin position="20"/>
        <end position="183"/>
    </location>
</feature>
<dbReference type="EMBL" id="JBHTJV010000002">
    <property type="protein sequence ID" value="MFD0914950.1"/>
    <property type="molecule type" value="Genomic_DNA"/>
</dbReference>
<comment type="caution">
    <text evidence="2">The sequence shown here is derived from an EMBL/GenBank/DDBJ whole genome shotgun (WGS) entry which is preliminary data.</text>
</comment>
<sequence>MHWMKVVFLALLMGFSSHAYSRNLPVEIYLVNERDLCSADPFKDCKKLNKKNFESVLEQVLENSQERISLQVLPRKVSTGDPESVRSFFTSVRAYNRRISSKEFEGSNYRAALFVFDLSNYSAGRVAISRKAQIEGGNAPPVVTRNPGRRFVHWYNAHFLDPGNKALFTFEIDGEKFDFRFVR</sequence>
<keyword evidence="1" id="KW-0732">Signal</keyword>
<proteinExistence type="predicted"/>
<gene>
    <name evidence="2" type="ORF">ACFQ14_00860</name>
</gene>
<dbReference type="Proteomes" id="UP001597101">
    <property type="component" value="Unassembled WGS sequence"/>
</dbReference>
<dbReference type="RefSeq" id="WP_377210804.1">
    <property type="nucleotide sequence ID" value="NZ_JBHTJV010000002.1"/>
</dbReference>
<feature type="signal peptide" evidence="1">
    <location>
        <begin position="1"/>
        <end position="19"/>
    </location>
</feature>
<evidence type="ECO:0000313" key="2">
    <source>
        <dbReference type="EMBL" id="MFD0914950.1"/>
    </source>
</evidence>
<accession>A0ABW3F9K3</accession>
<name>A0ABW3F9K3_9HYPH</name>
<organism evidence="2 3">
    <name type="scientific">Pseudahrensia aquimaris</name>
    <dbReference type="NCBI Taxonomy" id="744461"/>
    <lineage>
        <taxon>Bacteria</taxon>
        <taxon>Pseudomonadati</taxon>
        <taxon>Pseudomonadota</taxon>
        <taxon>Alphaproteobacteria</taxon>
        <taxon>Hyphomicrobiales</taxon>
        <taxon>Ahrensiaceae</taxon>
        <taxon>Pseudahrensia</taxon>
    </lineage>
</organism>
<evidence type="ECO:0000256" key="1">
    <source>
        <dbReference type="SAM" id="SignalP"/>
    </source>
</evidence>
<keyword evidence="3" id="KW-1185">Reference proteome</keyword>